<reference evidence="1" key="2">
    <citation type="submission" date="2021-04" db="EMBL/GenBank/DDBJ databases">
        <authorList>
            <person name="Gilroy R."/>
        </authorList>
    </citation>
    <scope>NUCLEOTIDE SEQUENCE</scope>
    <source>
        <strain evidence="1">CHK172-16539</strain>
    </source>
</reference>
<proteinExistence type="predicted"/>
<evidence type="ECO:0008006" key="3">
    <source>
        <dbReference type="Google" id="ProtNLM"/>
    </source>
</evidence>
<name>A0A9D2JJ59_9ENTE</name>
<dbReference type="Proteomes" id="UP000824063">
    <property type="component" value="Unassembled WGS sequence"/>
</dbReference>
<sequence length="72" mass="8485">MIKPYYLLFDVGGTEIKINALTAEKEFLLDKHQYVPSYSQETREVILAHFRSIISHYVNYLVNGLAIECYWK</sequence>
<protein>
    <recommendedName>
        <fullName evidence="3">ROK family protein</fullName>
    </recommendedName>
</protein>
<evidence type="ECO:0000313" key="2">
    <source>
        <dbReference type="Proteomes" id="UP000824063"/>
    </source>
</evidence>
<reference evidence="1" key="1">
    <citation type="journal article" date="2021" name="PeerJ">
        <title>Extensive microbial diversity within the chicken gut microbiome revealed by metagenomics and culture.</title>
        <authorList>
            <person name="Gilroy R."/>
            <person name="Ravi A."/>
            <person name="Getino M."/>
            <person name="Pursley I."/>
            <person name="Horton D.L."/>
            <person name="Alikhan N.F."/>
            <person name="Baker D."/>
            <person name="Gharbi K."/>
            <person name="Hall N."/>
            <person name="Watson M."/>
            <person name="Adriaenssens E.M."/>
            <person name="Foster-Nyarko E."/>
            <person name="Jarju S."/>
            <person name="Secka A."/>
            <person name="Antonio M."/>
            <person name="Oren A."/>
            <person name="Chaudhuri R.R."/>
            <person name="La Ragione R."/>
            <person name="Hildebrand F."/>
            <person name="Pallen M.J."/>
        </authorList>
    </citation>
    <scope>NUCLEOTIDE SEQUENCE</scope>
    <source>
        <strain evidence="1">CHK172-16539</strain>
    </source>
</reference>
<organism evidence="1 2">
    <name type="scientific">Candidatus Enterococcus avicola</name>
    <dbReference type="NCBI Taxonomy" id="2838561"/>
    <lineage>
        <taxon>Bacteria</taxon>
        <taxon>Bacillati</taxon>
        <taxon>Bacillota</taxon>
        <taxon>Bacilli</taxon>
        <taxon>Lactobacillales</taxon>
        <taxon>Enterococcaceae</taxon>
        <taxon>Enterococcus</taxon>
    </lineage>
</organism>
<gene>
    <name evidence="1" type="ORF">IAA20_10825</name>
</gene>
<dbReference type="AlphaFoldDB" id="A0A9D2JJ59"/>
<dbReference type="EMBL" id="DXBN01000251">
    <property type="protein sequence ID" value="HIZ54419.1"/>
    <property type="molecule type" value="Genomic_DNA"/>
</dbReference>
<accession>A0A9D2JJ59</accession>
<comment type="caution">
    <text evidence="1">The sequence shown here is derived from an EMBL/GenBank/DDBJ whole genome shotgun (WGS) entry which is preliminary data.</text>
</comment>
<evidence type="ECO:0000313" key="1">
    <source>
        <dbReference type="EMBL" id="HIZ54419.1"/>
    </source>
</evidence>